<name>T1FV02_HELRO</name>
<evidence type="ECO:0000313" key="3">
    <source>
        <dbReference type="EnsemblMetazoa" id="HelroP193453"/>
    </source>
</evidence>
<keyword evidence="1" id="KW-0472">Membrane</keyword>
<dbReference type="OMA" id="THEDEYY"/>
<dbReference type="InParanoid" id="T1FV02"/>
<dbReference type="Pfam" id="PF11175">
    <property type="entry name" value="DUF2961"/>
    <property type="match status" value="1"/>
</dbReference>
<evidence type="ECO:0000256" key="1">
    <source>
        <dbReference type="SAM" id="Phobius"/>
    </source>
</evidence>
<dbReference type="EMBL" id="KB097496">
    <property type="protein sequence ID" value="ESN95955.1"/>
    <property type="molecule type" value="Genomic_DNA"/>
</dbReference>
<reference evidence="3" key="3">
    <citation type="submission" date="2015-06" db="UniProtKB">
        <authorList>
            <consortium name="EnsemblMetazoa"/>
        </authorList>
    </citation>
    <scope>IDENTIFICATION</scope>
</reference>
<dbReference type="GeneID" id="20212648"/>
<dbReference type="HOGENOM" id="CLU_364573_0_0_1"/>
<dbReference type="Proteomes" id="UP000015101">
    <property type="component" value="Unassembled WGS sequence"/>
</dbReference>
<evidence type="ECO:0000313" key="4">
    <source>
        <dbReference type="Proteomes" id="UP000015101"/>
    </source>
</evidence>
<feature type="transmembrane region" description="Helical" evidence="1">
    <location>
        <begin position="27"/>
        <end position="46"/>
    </location>
</feature>
<dbReference type="CTD" id="20212648"/>
<protein>
    <submittedName>
        <fullName evidence="2 3">Uncharacterized protein</fullName>
    </submittedName>
</protein>
<accession>T1FV02</accession>
<keyword evidence="4" id="KW-1185">Reference proteome</keyword>
<dbReference type="InterPro" id="IPR021345">
    <property type="entry name" value="DUF2961"/>
</dbReference>
<dbReference type="Gene3D" id="2.60.120.1390">
    <property type="match status" value="2"/>
</dbReference>
<dbReference type="EMBL" id="AMQM01006587">
    <property type="status" value="NOT_ANNOTATED_CDS"/>
    <property type="molecule type" value="Genomic_DNA"/>
</dbReference>
<sequence length="810" mass="94510">MEFIINRQLSLKDLVKHYFRQLFSRPWYLKFAILFLVTVFLILARFKNFTTEHFAAENELKNKWRLKADKFVVRMMADDQVRLPKVSNFIHGYGSFYHFYRIPRRFKKAFYSEMTSANPDTAHPLAPDFSFHLTYDKNKVKIFHDTNCGCIYRIYMLPPFSSYLNKVDLLKPQDLKNLFLEITLDDVTTIYSLTEILEGEKGPFLSPVSSKNSKPLSGIGSYTPFCYAKSASIHYVDDNEYPTNLLNLTVSCVANELKCPIKQYTAVSYMKSSCLPDEQSTFSQLNKENFANLDYLVEYFKYPENYGPHDDDGCNLVCEDFSRKNKIIKLIERWNRSAVVVSIVLTELLMNDDDEINERYFEDWNDIFLSVTVDGSSEPQIYISLGVVFVTKGFKTEFISAPYGRSYRGCNYLINLNSTLTWDVLQVGYFFLPIPYWHDIKINLEYRNEDIRKKKKICYQVLENENFYDEKQTGHLYGHNVFHSGETERWREVLSVAGGWGHLVSLAVEINNLKPILDAPLIERWAALQADPVIYIDGFKSPRVRGTGLEDYFSFSHGFAGAENTSFAFVGVPYGFENKETTGKSWSCYRHHIFDPVLFDDSIEFIMEGTHEDEYYKEARKLTFTEYKSLEASLQTSFVYTPFYYFKKHSKNVQYKYCDDVIFCEDESLASHSFKSSTTPILFRFDSLKYLGDSKHNFEEKNVCGFSFKNLTNIKFQLIVPSTTDSKLVFTRKYYSKLYQWNDKCLVNYNGYTFEWLFSIGPTNSDYSLREDSIILPILDSGKTTNEFNFQLTVLSDWNDISYTLCSITE</sequence>
<dbReference type="RefSeq" id="XP_009025989.1">
    <property type="nucleotide sequence ID" value="XM_009027741.1"/>
</dbReference>
<proteinExistence type="predicted"/>
<dbReference type="OrthoDB" id="6279361at2759"/>
<reference evidence="2 4" key="2">
    <citation type="journal article" date="2013" name="Nature">
        <title>Insights into bilaterian evolution from three spiralian genomes.</title>
        <authorList>
            <person name="Simakov O."/>
            <person name="Marletaz F."/>
            <person name="Cho S.J."/>
            <person name="Edsinger-Gonzales E."/>
            <person name="Havlak P."/>
            <person name="Hellsten U."/>
            <person name="Kuo D.H."/>
            <person name="Larsson T."/>
            <person name="Lv J."/>
            <person name="Arendt D."/>
            <person name="Savage R."/>
            <person name="Osoegawa K."/>
            <person name="de Jong P."/>
            <person name="Grimwood J."/>
            <person name="Chapman J.A."/>
            <person name="Shapiro H."/>
            <person name="Aerts A."/>
            <person name="Otillar R.P."/>
            <person name="Terry A.Y."/>
            <person name="Boore J.L."/>
            <person name="Grigoriev I.V."/>
            <person name="Lindberg D.R."/>
            <person name="Seaver E.C."/>
            <person name="Weisblat D.A."/>
            <person name="Putnam N.H."/>
            <person name="Rokhsar D.S."/>
        </authorList>
    </citation>
    <scope>NUCLEOTIDE SEQUENCE</scope>
</reference>
<reference evidence="4" key="1">
    <citation type="submission" date="2012-12" db="EMBL/GenBank/DDBJ databases">
        <authorList>
            <person name="Hellsten U."/>
            <person name="Grimwood J."/>
            <person name="Chapman J.A."/>
            <person name="Shapiro H."/>
            <person name="Aerts A."/>
            <person name="Otillar R.P."/>
            <person name="Terry A.Y."/>
            <person name="Boore J.L."/>
            <person name="Simakov O."/>
            <person name="Marletaz F."/>
            <person name="Cho S.-J."/>
            <person name="Edsinger-Gonzales E."/>
            <person name="Havlak P."/>
            <person name="Kuo D.-H."/>
            <person name="Larsson T."/>
            <person name="Lv J."/>
            <person name="Arendt D."/>
            <person name="Savage R."/>
            <person name="Osoegawa K."/>
            <person name="de Jong P."/>
            <person name="Lindberg D.R."/>
            <person name="Seaver E.C."/>
            <person name="Weisblat D.A."/>
            <person name="Putnam N.H."/>
            <person name="Grigoriev I.V."/>
            <person name="Rokhsar D.S."/>
        </authorList>
    </citation>
    <scope>NUCLEOTIDE SEQUENCE</scope>
</reference>
<evidence type="ECO:0000313" key="2">
    <source>
        <dbReference type="EMBL" id="ESN95955.1"/>
    </source>
</evidence>
<gene>
    <name evidence="3" type="primary">20212648</name>
    <name evidence="2" type="ORF">HELRODRAFT_193453</name>
</gene>
<dbReference type="AlphaFoldDB" id="T1FV02"/>
<keyword evidence="1" id="KW-0812">Transmembrane</keyword>
<keyword evidence="1" id="KW-1133">Transmembrane helix</keyword>
<organism evidence="3 4">
    <name type="scientific">Helobdella robusta</name>
    <name type="common">Californian leech</name>
    <dbReference type="NCBI Taxonomy" id="6412"/>
    <lineage>
        <taxon>Eukaryota</taxon>
        <taxon>Metazoa</taxon>
        <taxon>Spiralia</taxon>
        <taxon>Lophotrochozoa</taxon>
        <taxon>Annelida</taxon>
        <taxon>Clitellata</taxon>
        <taxon>Hirudinea</taxon>
        <taxon>Rhynchobdellida</taxon>
        <taxon>Glossiphoniidae</taxon>
        <taxon>Helobdella</taxon>
    </lineage>
</organism>
<dbReference type="KEGG" id="hro:HELRODRAFT_193453"/>
<dbReference type="EnsemblMetazoa" id="HelroT193453">
    <property type="protein sequence ID" value="HelroP193453"/>
    <property type="gene ID" value="HelroG193453"/>
</dbReference>